<dbReference type="InterPro" id="IPR004182">
    <property type="entry name" value="GRAM"/>
</dbReference>
<evidence type="ECO:0000313" key="2">
    <source>
        <dbReference type="Proteomes" id="UP000887566"/>
    </source>
</evidence>
<evidence type="ECO:0000313" key="3">
    <source>
        <dbReference type="WBParaSite" id="PSAMB.scaffold16534size1311.g36984.t1"/>
    </source>
</evidence>
<protein>
    <submittedName>
        <fullName evidence="3">GRAM domain-containing protein</fullName>
    </submittedName>
</protein>
<evidence type="ECO:0000259" key="1">
    <source>
        <dbReference type="Pfam" id="PF02893"/>
    </source>
</evidence>
<dbReference type="Proteomes" id="UP000887566">
    <property type="component" value="Unplaced"/>
</dbReference>
<dbReference type="SUPFAM" id="SSF50729">
    <property type="entry name" value="PH domain-like"/>
    <property type="match status" value="1"/>
</dbReference>
<accession>A0A914V8X2</accession>
<dbReference type="Pfam" id="PF02893">
    <property type="entry name" value="GRAM"/>
    <property type="match status" value="1"/>
</dbReference>
<reference evidence="3" key="1">
    <citation type="submission" date="2022-11" db="UniProtKB">
        <authorList>
            <consortium name="WormBaseParasite"/>
        </authorList>
    </citation>
    <scope>IDENTIFICATION</scope>
</reference>
<dbReference type="WBParaSite" id="PSAMB.scaffold16534size1311.g36984.t1">
    <property type="protein sequence ID" value="PSAMB.scaffold16534size1311.g36984.t1"/>
    <property type="gene ID" value="PSAMB.scaffold16534size1311.g36984"/>
</dbReference>
<proteinExistence type="predicted"/>
<sequence>MKLNNRLQAVGVTAGPKEAIKMRPKVDKTWILPGEKILVEEKNVGYISAVVGKVTGKVIVTNYRLRFESKEQVTVKGSKDCVFMVPLGAINRIEKVGHSTVSRGEDSYGLDISCK</sequence>
<dbReference type="AlphaFoldDB" id="A0A914V8X2"/>
<dbReference type="InterPro" id="IPR011993">
    <property type="entry name" value="PH-like_dom_sf"/>
</dbReference>
<feature type="domain" description="GRAM" evidence="1">
    <location>
        <begin position="21"/>
        <end position="115"/>
    </location>
</feature>
<name>A0A914V8X2_9BILA</name>
<dbReference type="Gene3D" id="2.30.29.30">
    <property type="entry name" value="Pleckstrin-homology domain (PH domain)/Phosphotyrosine-binding domain (PTB)"/>
    <property type="match status" value="1"/>
</dbReference>
<keyword evidence="2" id="KW-1185">Reference proteome</keyword>
<organism evidence="2 3">
    <name type="scientific">Plectus sambesii</name>
    <dbReference type="NCBI Taxonomy" id="2011161"/>
    <lineage>
        <taxon>Eukaryota</taxon>
        <taxon>Metazoa</taxon>
        <taxon>Ecdysozoa</taxon>
        <taxon>Nematoda</taxon>
        <taxon>Chromadorea</taxon>
        <taxon>Plectida</taxon>
        <taxon>Plectina</taxon>
        <taxon>Plectoidea</taxon>
        <taxon>Plectidae</taxon>
        <taxon>Plectus</taxon>
    </lineage>
</organism>